<dbReference type="PANTHER" id="PTHR32295:SF263">
    <property type="entry name" value="DUF4005 DOMAIN-CONTAINING PROTEIN"/>
    <property type="match status" value="1"/>
</dbReference>
<feature type="compositionally biased region" description="Polar residues" evidence="5">
    <location>
        <begin position="232"/>
        <end position="244"/>
    </location>
</feature>
<dbReference type="CDD" id="cd23767">
    <property type="entry name" value="IQCD"/>
    <property type="match status" value="1"/>
</dbReference>
<gene>
    <name evidence="7" type="ORF">L195_g013623</name>
</gene>
<organism evidence="7 8">
    <name type="scientific">Trifolium pratense</name>
    <name type="common">Red clover</name>
    <dbReference type="NCBI Taxonomy" id="57577"/>
    <lineage>
        <taxon>Eukaryota</taxon>
        <taxon>Viridiplantae</taxon>
        <taxon>Streptophyta</taxon>
        <taxon>Embryophyta</taxon>
        <taxon>Tracheophyta</taxon>
        <taxon>Spermatophyta</taxon>
        <taxon>Magnoliopsida</taxon>
        <taxon>eudicotyledons</taxon>
        <taxon>Gunneridae</taxon>
        <taxon>Pentapetalae</taxon>
        <taxon>rosids</taxon>
        <taxon>fabids</taxon>
        <taxon>Fabales</taxon>
        <taxon>Fabaceae</taxon>
        <taxon>Papilionoideae</taxon>
        <taxon>50 kb inversion clade</taxon>
        <taxon>NPAAA clade</taxon>
        <taxon>Hologalegina</taxon>
        <taxon>IRL clade</taxon>
        <taxon>Trifolieae</taxon>
        <taxon>Trifolium</taxon>
    </lineage>
</organism>
<comment type="caution">
    <text evidence="7">The sequence shown here is derived from an EMBL/GenBank/DDBJ whole genome shotgun (WGS) entry which is preliminary data.</text>
</comment>
<keyword evidence="1" id="KW-0112">Calmodulin-binding</keyword>
<evidence type="ECO:0000256" key="4">
    <source>
        <dbReference type="ARBA" id="ARBA00045534"/>
    </source>
</evidence>
<dbReference type="InterPro" id="IPR000048">
    <property type="entry name" value="IQ_motif_EF-hand-BS"/>
</dbReference>
<feature type="compositionally biased region" description="Polar residues" evidence="5">
    <location>
        <begin position="312"/>
        <end position="325"/>
    </location>
</feature>
<evidence type="ECO:0000259" key="6">
    <source>
        <dbReference type="Pfam" id="PF13178"/>
    </source>
</evidence>
<evidence type="ECO:0000256" key="1">
    <source>
        <dbReference type="ARBA" id="ARBA00022860"/>
    </source>
</evidence>
<dbReference type="InterPro" id="IPR025064">
    <property type="entry name" value="DUF4005"/>
</dbReference>
<dbReference type="AlphaFoldDB" id="A0A2K3PNQ8"/>
<feature type="compositionally biased region" description="Polar residues" evidence="5">
    <location>
        <begin position="260"/>
        <end position="269"/>
    </location>
</feature>
<feature type="compositionally biased region" description="Low complexity" evidence="5">
    <location>
        <begin position="270"/>
        <end position="288"/>
    </location>
</feature>
<dbReference type="Pfam" id="PF00612">
    <property type="entry name" value="IQ"/>
    <property type="match status" value="2"/>
</dbReference>
<evidence type="ECO:0000256" key="3">
    <source>
        <dbReference type="ARBA" id="ARBA00024378"/>
    </source>
</evidence>
<dbReference type="Gene3D" id="1.20.5.190">
    <property type="match status" value="1"/>
</dbReference>
<accession>A0A2K3PNQ8</accession>
<dbReference type="Pfam" id="PF13178">
    <property type="entry name" value="DUF4005"/>
    <property type="match status" value="1"/>
</dbReference>
<feature type="region of interest" description="Disordered" evidence="5">
    <location>
        <begin position="218"/>
        <end position="288"/>
    </location>
</feature>
<dbReference type="EMBL" id="ASHM01008897">
    <property type="protein sequence ID" value="PNY16894.1"/>
    <property type="molecule type" value="Genomic_DNA"/>
</dbReference>
<name>A0A2K3PNQ8_TRIPR</name>
<protein>
    <submittedName>
        <fullName evidence="7">Calmodulin binding protein</fullName>
    </submittedName>
</protein>
<reference evidence="7 8" key="1">
    <citation type="journal article" date="2014" name="Am. J. Bot.">
        <title>Genome assembly and annotation for red clover (Trifolium pratense; Fabaceae).</title>
        <authorList>
            <person name="Istvanek J."/>
            <person name="Jaros M."/>
            <person name="Krenek A."/>
            <person name="Repkova J."/>
        </authorList>
    </citation>
    <scope>NUCLEOTIDE SEQUENCE [LARGE SCALE GENOMIC DNA]</scope>
    <source>
        <strain evidence="8">cv. Tatra</strain>
        <tissue evidence="7">Young leaves</tissue>
    </source>
</reference>
<comment type="similarity">
    <text evidence="2">Belongs to the IQD family.</text>
</comment>
<feature type="region of interest" description="Disordered" evidence="5">
    <location>
        <begin position="304"/>
        <end position="325"/>
    </location>
</feature>
<evidence type="ECO:0000256" key="2">
    <source>
        <dbReference type="ARBA" id="ARBA00024341"/>
    </source>
</evidence>
<dbReference type="InterPro" id="IPR027417">
    <property type="entry name" value="P-loop_NTPase"/>
</dbReference>
<proteinExistence type="inferred from homology"/>
<feature type="compositionally biased region" description="Basic and acidic residues" evidence="5">
    <location>
        <begin position="218"/>
        <end position="227"/>
    </location>
</feature>
<evidence type="ECO:0000256" key="5">
    <source>
        <dbReference type="SAM" id="MobiDB-lite"/>
    </source>
</evidence>
<dbReference type="Proteomes" id="UP000236291">
    <property type="component" value="Unassembled WGS sequence"/>
</dbReference>
<dbReference type="PANTHER" id="PTHR32295">
    <property type="entry name" value="IQ-DOMAIN 5-RELATED"/>
    <property type="match status" value="1"/>
</dbReference>
<dbReference type="SUPFAM" id="SSF52540">
    <property type="entry name" value="P-loop containing nucleoside triphosphate hydrolases"/>
    <property type="match status" value="1"/>
</dbReference>
<reference evidence="7 8" key="2">
    <citation type="journal article" date="2017" name="Front. Plant Sci.">
        <title>Gene Classification and Mining of Molecular Markers Useful in Red Clover (Trifolium pratense) Breeding.</title>
        <authorList>
            <person name="Istvanek J."/>
            <person name="Dluhosova J."/>
            <person name="Dluhos P."/>
            <person name="Patkova L."/>
            <person name="Nedelnik J."/>
            <person name="Repkova J."/>
        </authorList>
    </citation>
    <scope>NUCLEOTIDE SEQUENCE [LARGE SCALE GENOMIC DNA]</scope>
    <source>
        <strain evidence="8">cv. Tatra</strain>
        <tissue evidence="7">Young leaves</tissue>
    </source>
</reference>
<dbReference type="GO" id="GO:0005516">
    <property type="term" value="F:calmodulin binding"/>
    <property type="evidence" value="ECO:0007669"/>
    <property type="project" value="UniProtKB-KW"/>
</dbReference>
<dbReference type="STRING" id="57577.A0A2K3PNQ8"/>
<evidence type="ECO:0000313" key="8">
    <source>
        <dbReference type="Proteomes" id="UP000236291"/>
    </source>
</evidence>
<comment type="subunit">
    <text evidence="3">Binds to multiple calmodulin (CaM) in the presence of Ca(2+) and CaM-like proteins.</text>
</comment>
<dbReference type="PROSITE" id="PS50096">
    <property type="entry name" value="IQ"/>
    <property type="match status" value="2"/>
</dbReference>
<sequence>MGKASKWIRNLLLGKKEENLKQIDTFCPENKTANTVSSSRNSSSSNNKIVVKRKWSFRKLTSGRSTGKVVAHKISKSFDSVDSPKLQIQALMFQSQTPRTAAEFVRTAATRIQASFRSYLARRALHALRGLVKLQALVRGHLVRKQTTATLRGMHALMSIQVRARIKRIKMAEEVIPPEIPLSQHTESPCFEEYMTQPKQHQDSKNMNVEEMLEALRSRSGPIDRHMVPPRQSWSSPKNYMSKTESSKAKTRSSSEPRQRPTKQGTKQKSNNSIECSTTSSSSLKKNMLSNSARYDHWVVNSMKESKRDSFGNYTVTTSDDSYYS</sequence>
<feature type="domain" description="DUF4005" evidence="6">
    <location>
        <begin position="235"/>
        <end position="286"/>
    </location>
</feature>
<comment type="function">
    <text evidence="4">May be involved in cooperative interactions with calmodulins or calmodulin-like proteins. Recruits calmodulin proteins to microtubules, thus being a potential scaffold in cellular signaling and trafficking. May associate with nucleic acids and regulate gene expression at the transcriptional or post-transcriptional level.</text>
</comment>
<feature type="compositionally biased region" description="Basic and acidic residues" evidence="5">
    <location>
        <begin position="245"/>
        <end position="259"/>
    </location>
</feature>
<evidence type="ECO:0000313" key="7">
    <source>
        <dbReference type="EMBL" id="PNY16894.1"/>
    </source>
</evidence>